<dbReference type="SUPFAM" id="SSF56176">
    <property type="entry name" value="FAD-binding/transporter-associated domain-like"/>
    <property type="match status" value="1"/>
</dbReference>
<sequence>MLLPASLLLLAASVPLVTAAPEAEAKRPACRYLPGDRGWPSARDWDKLNTTVGGRLIQGTPVAGVCYGGEANQAACSQLKEEWSLVDPFLDQPVSVVAPYFENNTCSPFGANGKTDDVSQCQLGNLASYAINIDSADTAAAGIKFARDRNLRLVVKNTGHDYLGGSTGRGALALWTHNLKEVTLIPEYKSKHYTGPAYRIGAGVQFMDLYKETARDGLRVVGGSCPTVGANGGWRQGGGHGPLSSSYGLGADNSLEYEVVTAKGTHLPVVSPTENADLFYALSGGGAGNYAVVISAVVKAHRDGPFAGSRLTIVNDGTPGYWTAVQAYLRHLLVLDGIPGFATEALLSNSSFALVMATLPGGDEAAMGAALAPWYADLRAAGMQPVVNETAVQGSYVEHYDEYLGGNVFTRNITIGGRLIPRDLVRDEERLARLTATFREMVAEPDLQIFMLGYNVTKAVAGVPVDRDDFNAVTPAWRDSLLFMNLIIAGSASDPWPKLRDDLARVNRWQDVLRDQTPGGGGYINEGTFDAPQWKADYFGGTYDRLRKVKAKYDPNFVLYTRPGVGADEYAETADGHLCKV</sequence>
<keyword evidence="4" id="KW-0274">FAD</keyword>
<dbReference type="GO" id="GO:0016491">
    <property type="term" value="F:oxidoreductase activity"/>
    <property type="evidence" value="ECO:0007669"/>
    <property type="project" value="UniProtKB-KW"/>
</dbReference>
<keyword evidence="6" id="KW-0732">Signal</keyword>
<dbReference type="Pfam" id="PF08031">
    <property type="entry name" value="BBE"/>
    <property type="match status" value="1"/>
</dbReference>
<keyword evidence="5" id="KW-0560">Oxidoreductase</keyword>
<evidence type="ECO:0000256" key="2">
    <source>
        <dbReference type="ARBA" id="ARBA00005466"/>
    </source>
</evidence>
<dbReference type="InterPro" id="IPR006094">
    <property type="entry name" value="Oxid_FAD_bind_N"/>
</dbReference>
<feature type="chain" id="PRO_5034408829" evidence="6">
    <location>
        <begin position="20"/>
        <end position="581"/>
    </location>
</feature>
<dbReference type="PROSITE" id="PS51387">
    <property type="entry name" value="FAD_PCMH"/>
    <property type="match status" value="1"/>
</dbReference>
<dbReference type="Gene3D" id="3.30.465.10">
    <property type="match status" value="2"/>
</dbReference>
<evidence type="ECO:0000259" key="7">
    <source>
        <dbReference type="PROSITE" id="PS51387"/>
    </source>
</evidence>
<dbReference type="PANTHER" id="PTHR42973">
    <property type="entry name" value="BINDING OXIDOREDUCTASE, PUTATIVE (AFU_ORTHOLOGUE AFUA_1G17690)-RELATED"/>
    <property type="match status" value="1"/>
</dbReference>
<gene>
    <name evidence="8" type="ORF">CSOJ01_05122</name>
</gene>
<dbReference type="Proteomes" id="UP000652219">
    <property type="component" value="Unassembled WGS sequence"/>
</dbReference>
<dbReference type="InterPro" id="IPR036318">
    <property type="entry name" value="FAD-bd_PCMH-like_sf"/>
</dbReference>
<comment type="caution">
    <text evidence="8">The sequence shown here is derived from an EMBL/GenBank/DDBJ whole genome shotgun (WGS) entry which is preliminary data.</text>
</comment>
<reference evidence="8 9" key="1">
    <citation type="journal article" date="2020" name="Phytopathology">
        <title>Genome Sequence Resources of Colletotrichum truncatum, C. plurivorum, C. musicola, and C. sojae: Four Species Pathogenic to Soybean (Glycine max).</title>
        <authorList>
            <person name="Rogerio F."/>
            <person name="Boufleur T.R."/>
            <person name="Ciampi-Guillardi M."/>
            <person name="Sukno S.A."/>
            <person name="Thon M.R."/>
            <person name="Massola Junior N.S."/>
            <person name="Baroncelli R."/>
        </authorList>
    </citation>
    <scope>NUCLEOTIDE SEQUENCE [LARGE SCALE GENOMIC DNA]</scope>
    <source>
        <strain evidence="8 9">LFN0009</strain>
    </source>
</reference>
<evidence type="ECO:0000256" key="6">
    <source>
        <dbReference type="SAM" id="SignalP"/>
    </source>
</evidence>
<dbReference type="AlphaFoldDB" id="A0A8H6MXB1"/>
<feature type="signal peptide" evidence="6">
    <location>
        <begin position="1"/>
        <end position="19"/>
    </location>
</feature>
<dbReference type="InterPro" id="IPR012951">
    <property type="entry name" value="BBE"/>
</dbReference>
<comment type="similarity">
    <text evidence="2">Belongs to the oxygen-dependent FAD-linked oxidoreductase family.</text>
</comment>
<name>A0A8H6MXB1_9PEZI</name>
<dbReference type="Pfam" id="PF01565">
    <property type="entry name" value="FAD_binding_4"/>
    <property type="match status" value="1"/>
</dbReference>
<evidence type="ECO:0000313" key="9">
    <source>
        <dbReference type="Proteomes" id="UP000652219"/>
    </source>
</evidence>
<dbReference type="InterPro" id="IPR016166">
    <property type="entry name" value="FAD-bd_PCMH"/>
</dbReference>
<dbReference type="InterPro" id="IPR050416">
    <property type="entry name" value="FAD-linked_Oxidoreductase"/>
</dbReference>
<evidence type="ECO:0000256" key="5">
    <source>
        <dbReference type="ARBA" id="ARBA00023002"/>
    </source>
</evidence>
<accession>A0A8H6MXB1</accession>
<feature type="domain" description="FAD-binding PCMH-type" evidence="7">
    <location>
        <begin position="123"/>
        <end position="303"/>
    </location>
</feature>
<organism evidence="8 9">
    <name type="scientific">Colletotrichum sojae</name>
    <dbReference type="NCBI Taxonomy" id="2175907"/>
    <lineage>
        <taxon>Eukaryota</taxon>
        <taxon>Fungi</taxon>
        <taxon>Dikarya</taxon>
        <taxon>Ascomycota</taxon>
        <taxon>Pezizomycotina</taxon>
        <taxon>Sordariomycetes</taxon>
        <taxon>Hypocreomycetidae</taxon>
        <taxon>Glomerellales</taxon>
        <taxon>Glomerellaceae</taxon>
        <taxon>Colletotrichum</taxon>
        <taxon>Colletotrichum orchidearum species complex</taxon>
    </lineage>
</organism>
<evidence type="ECO:0000256" key="3">
    <source>
        <dbReference type="ARBA" id="ARBA00022630"/>
    </source>
</evidence>
<dbReference type="PANTHER" id="PTHR42973:SF39">
    <property type="entry name" value="FAD-BINDING PCMH-TYPE DOMAIN-CONTAINING PROTEIN"/>
    <property type="match status" value="1"/>
</dbReference>
<dbReference type="GO" id="GO:0071949">
    <property type="term" value="F:FAD binding"/>
    <property type="evidence" value="ECO:0007669"/>
    <property type="project" value="InterPro"/>
</dbReference>
<protein>
    <submittedName>
        <fullName evidence="8">FAD binding domain-containing protein</fullName>
    </submittedName>
</protein>
<keyword evidence="3" id="KW-0285">Flavoprotein</keyword>
<evidence type="ECO:0000256" key="4">
    <source>
        <dbReference type="ARBA" id="ARBA00022827"/>
    </source>
</evidence>
<evidence type="ECO:0000313" key="8">
    <source>
        <dbReference type="EMBL" id="KAF6812417.1"/>
    </source>
</evidence>
<dbReference type="InterPro" id="IPR016169">
    <property type="entry name" value="FAD-bd_PCMH_sub2"/>
</dbReference>
<dbReference type="EMBL" id="WIGN01000063">
    <property type="protein sequence ID" value="KAF6812417.1"/>
    <property type="molecule type" value="Genomic_DNA"/>
</dbReference>
<proteinExistence type="inferred from homology"/>
<evidence type="ECO:0000256" key="1">
    <source>
        <dbReference type="ARBA" id="ARBA00001974"/>
    </source>
</evidence>
<comment type="cofactor">
    <cofactor evidence="1">
        <name>FAD</name>
        <dbReference type="ChEBI" id="CHEBI:57692"/>
    </cofactor>
</comment>
<keyword evidence="9" id="KW-1185">Reference proteome</keyword>